<protein>
    <submittedName>
        <fullName evidence="1">Uncharacterized protein</fullName>
    </submittedName>
</protein>
<dbReference type="Proteomes" id="UP000481153">
    <property type="component" value="Unassembled WGS sequence"/>
</dbReference>
<sequence length="233" mass="27045">MKDVFQGIKRKIATETQTCSRSSLLRDPPYQKAQVPNPQPKYLHNTGCVRLEDFFGFSKAVVPWSCRYVVGELKLVLDVAVPVVYPCLRLVLETELQRYFEHHQEVHRRLFRRSLHKIFKPIQVQAISRTVVLARHGGLDIILRKDSIVDPIGPDLVDRVTIDFEWRGQLFLSEISSSDISVTRPTLDSRFIALRDWTLKVGAHSNHVHDIKQRYNFDLVDYVIMVPRPDMEV</sequence>
<dbReference type="AlphaFoldDB" id="A0A6G0X641"/>
<organism evidence="1 2">
    <name type="scientific">Aphanomyces euteiches</name>
    <dbReference type="NCBI Taxonomy" id="100861"/>
    <lineage>
        <taxon>Eukaryota</taxon>
        <taxon>Sar</taxon>
        <taxon>Stramenopiles</taxon>
        <taxon>Oomycota</taxon>
        <taxon>Saprolegniomycetes</taxon>
        <taxon>Saprolegniales</taxon>
        <taxon>Verrucalvaceae</taxon>
        <taxon>Aphanomyces</taxon>
    </lineage>
</organism>
<evidence type="ECO:0000313" key="2">
    <source>
        <dbReference type="Proteomes" id="UP000481153"/>
    </source>
</evidence>
<evidence type="ECO:0000313" key="1">
    <source>
        <dbReference type="EMBL" id="KAF0735370.1"/>
    </source>
</evidence>
<gene>
    <name evidence="1" type="ORF">Ae201684_008147</name>
</gene>
<proteinExistence type="predicted"/>
<name>A0A6G0X641_9STRA</name>
<keyword evidence="2" id="KW-1185">Reference proteome</keyword>
<accession>A0A6G0X641</accession>
<reference evidence="1 2" key="1">
    <citation type="submission" date="2019-07" db="EMBL/GenBank/DDBJ databases">
        <title>Genomics analysis of Aphanomyces spp. identifies a new class of oomycete effector associated with host adaptation.</title>
        <authorList>
            <person name="Gaulin E."/>
        </authorList>
    </citation>
    <scope>NUCLEOTIDE SEQUENCE [LARGE SCALE GENOMIC DNA]</scope>
    <source>
        <strain evidence="1 2">ATCC 201684</strain>
    </source>
</reference>
<comment type="caution">
    <text evidence="1">The sequence shown here is derived from an EMBL/GenBank/DDBJ whole genome shotgun (WGS) entry which is preliminary data.</text>
</comment>
<dbReference type="EMBL" id="VJMJ01000099">
    <property type="protein sequence ID" value="KAF0735370.1"/>
    <property type="molecule type" value="Genomic_DNA"/>
</dbReference>